<protein>
    <submittedName>
        <fullName evidence="1">Uncharacterized protein</fullName>
    </submittedName>
</protein>
<sequence length="586" mass="65318">MLEIRRRQPAEISEPFTGRVIVEVDHSLIDLQVLRQGGSVASVRMVEETKAMAAYFGELTRLKVNQSLVPWITRQEVAAVAEGHFTLEQLYEHMLGPLSEVGLLEVSKRLGYRLLTRPNNFLEALSRPEPPHILNQRNFNNWVADETDERLLEPHLADFLSRISGLVGLDDGKVIGKAIVELSGLERTSAYRNMKALEEVGYVNRGEHNVYKVGHLNRTRIRDFLSRQIPLVVHVRGFAGGGSDRLRIADQLDPEFPEVAWEELGARVNGDDIPGKEEIGQVMFADFDQRFVMGDDVSLAYSGKLPMSENKVEKVLGVCEFLGIGPKEIERIITLYSGKTIAEAMSSIETGPQRRIDQLLLAEVKARILTATYKTAILIREAEAFTLAEVLRELEDQKPAELPIPITVAGVKSSEVGEVKADLVKTVLETPEPDERFLQVLKPATNKEVANAAASDKKVPKTGFMVPLGAYYRHRSLSFRASKIPWDDLVLMGLARRQGKDGHPEITPGGALLSAVYLNRNVVPKAKAIFGNRALTETARHLIHMLVWELAREPDKKGGRVTLIKSLLNDEGFKTLKCECEDCEEG</sequence>
<comment type="caution">
    <text evidence="1">The sequence shown here is derived from an EMBL/GenBank/DDBJ whole genome shotgun (WGS) entry which is preliminary data.</text>
</comment>
<gene>
    <name evidence="1" type="ORF">A3E44_01045</name>
</gene>
<name>A0A1F8AV30_9BACT</name>
<dbReference type="AlphaFoldDB" id="A0A1F8AV30"/>
<accession>A0A1F8AV30</accession>
<evidence type="ECO:0000313" key="2">
    <source>
        <dbReference type="Proteomes" id="UP000178603"/>
    </source>
</evidence>
<evidence type="ECO:0000313" key="1">
    <source>
        <dbReference type="EMBL" id="OGM55490.1"/>
    </source>
</evidence>
<dbReference type="EMBL" id="MGGW01000002">
    <property type="protein sequence ID" value="OGM55490.1"/>
    <property type="molecule type" value="Genomic_DNA"/>
</dbReference>
<organism evidence="1 2">
    <name type="scientific">Candidatus Woesebacteria bacterium RIFCSPHIGHO2_12_FULL_41_24</name>
    <dbReference type="NCBI Taxonomy" id="1802510"/>
    <lineage>
        <taxon>Bacteria</taxon>
        <taxon>Candidatus Woeseibacteriota</taxon>
    </lineage>
</organism>
<dbReference type="Proteomes" id="UP000178603">
    <property type="component" value="Unassembled WGS sequence"/>
</dbReference>
<proteinExistence type="predicted"/>
<reference evidence="1 2" key="1">
    <citation type="journal article" date="2016" name="Nat. Commun.">
        <title>Thousands of microbial genomes shed light on interconnected biogeochemical processes in an aquifer system.</title>
        <authorList>
            <person name="Anantharaman K."/>
            <person name="Brown C.T."/>
            <person name="Hug L.A."/>
            <person name="Sharon I."/>
            <person name="Castelle C.J."/>
            <person name="Probst A.J."/>
            <person name="Thomas B.C."/>
            <person name="Singh A."/>
            <person name="Wilkins M.J."/>
            <person name="Karaoz U."/>
            <person name="Brodie E.L."/>
            <person name="Williams K.H."/>
            <person name="Hubbard S.S."/>
            <person name="Banfield J.F."/>
        </authorList>
    </citation>
    <scope>NUCLEOTIDE SEQUENCE [LARGE SCALE GENOMIC DNA]</scope>
</reference>